<dbReference type="HOGENOM" id="CLU_509095_0_0_1"/>
<name>A0A0C3D6N1_9AGAM</name>
<keyword evidence="3" id="KW-0863">Zinc-finger</keyword>
<feature type="domain" description="C3H1-type" evidence="5">
    <location>
        <begin position="1"/>
        <end position="25"/>
    </location>
</feature>
<dbReference type="Gene3D" id="3.30.1370.210">
    <property type="match status" value="1"/>
</dbReference>
<dbReference type="EMBL" id="KN822226">
    <property type="protein sequence ID" value="KIM52064.1"/>
    <property type="molecule type" value="Genomic_DNA"/>
</dbReference>
<evidence type="ECO:0000313" key="6">
    <source>
        <dbReference type="EMBL" id="KIM52064.1"/>
    </source>
</evidence>
<protein>
    <recommendedName>
        <fullName evidence="5">C3H1-type domain-containing protein</fullName>
    </recommendedName>
</protein>
<dbReference type="PANTHER" id="PTHR46527:SF1">
    <property type="entry name" value="NUCLEOPORIN NUP42"/>
    <property type="match status" value="1"/>
</dbReference>
<evidence type="ECO:0000313" key="7">
    <source>
        <dbReference type="Proteomes" id="UP000053989"/>
    </source>
</evidence>
<proteinExistence type="predicted"/>
<evidence type="ECO:0000259" key="5">
    <source>
        <dbReference type="PROSITE" id="PS50103"/>
    </source>
</evidence>
<dbReference type="Pfam" id="PF00642">
    <property type="entry name" value="zf-CCCH"/>
    <property type="match status" value="1"/>
</dbReference>
<feature type="region of interest" description="Disordered" evidence="4">
    <location>
        <begin position="221"/>
        <end position="290"/>
    </location>
</feature>
<evidence type="ECO:0000256" key="2">
    <source>
        <dbReference type="ARBA" id="ARBA00023242"/>
    </source>
</evidence>
<dbReference type="PROSITE" id="PS50103">
    <property type="entry name" value="ZF_C3H1"/>
    <property type="match status" value="1"/>
</dbReference>
<reference evidence="7" key="2">
    <citation type="submission" date="2015-01" db="EMBL/GenBank/DDBJ databases">
        <title>Evolutionary Origins and Diversification of the Mycorrhizal Mutualists.</title>
        <authorList>
            <consortium name="DOE Joint Genome Institute"/>
            <consortium name="Mycorrhizal Genomics Consortium"/>
            <person name="Kohler A."/>
            <person name="Kuo A."/>
            <person name="Nagy L.G."/>
            <person name="Floudas D."/>
            <person name="Copeland A."/>
            <person name="Barry K.W."/>
            <person name="Cichocki N."/>
            <person name="Veneault-Fourrey C."/>
            <person name="LaButti K."/>
            <person name="Lindquist E.A."/>
            <person name="Lipzen A."/>
            <person name="Lundell T."/>
            <person name="Morin E."/>
            <person name="Murat C."/>
            <person name="Riley R."/>
            <person name="Ohm R."/>
            <person name="Sun H."/>
            <person name="Tunlid A."/>
            <person name="Henrissat B."/>
            <person name="Grigoriev I.V."/>
            <person name="Hibbett D.S."/>
            <person name="Martin F."/>
        </authorList>
    </citation>
    <scope>NUCLEOTIDE SEQUENCE [LARGE SCALE GENOMIC DNA]</scope>
    <source>
        <strain evidence="7">Foug A</strain>
    </source>
</reference>
<dbReference type="InParanoid" id="A0A0C3D6N1"/>
<organism evidence="6 7">
    <name type="scientific">Scleroderma citrinum Foug A</name>
    <dbReference type="NCBI Taxonomy" id="1036808"/>
    <lineage>
        <taxon>Eukaryota</taxon>
        <taxon>Fungi</taxon>
        <taxon>Dikarya</taxon>
        <taxon>Basidiomycota</taxon>
        <taxon>Agaricomycotina</taxon>
        <taxon>Agaricomycetes</taxon>
        <taxon>Agaricomycetidae</taxon>
        <taxon>Boletales</taxon>
        <taxon>Sclerodermatineae</taxon>
        <taxon>Sclerodermataceae</taxon>
        <taxon>Scleroderma</taxon>
    </lineage>
</organism>
<feature type="zinc finger region" description="C3H1-type" evidence="3">
    <location>
        <begin position="1"/>
        <end position="25"/>
    </location>
</feature>
<dbReference type="Proteomes" id="UP000053989">
    <property type="component" value="Unassembled WGS sequence"/>
</dbReference>
<reference evidence="6 7" key="1">
    <citation type="submission" date="2014-04" db="EMBL/GenBank/DDBJ databases">
        <authorList>
            <consortium name="DOE Joint Genome Institute"/>
            <person name="Kuo A."/>
            <person name="Kohler A."/>
            <person name="Nagy L.G."/>
            <person name="Floudas D."/>
            <person name="Copeland A."/>
            <person name="Barry K.W."/>
            <person name="Cichocki N."/>
            <person name="Veneault-Fourrey C."/>
            <person name="LaButti K."/>
            <person name="Lindquist E.A."/>
            <person name="Lipzen A."/>
            <person name="Lundell T."/>
            <person name="Morin E."/>
            <person name="Murat C."/>
            <person name="Sun H."/>
            <person name="Tunlid A."/>
            <person name="Henrissat B."/>
            <person name="Grigoriev I.V."/>
            <person name="Hibbett D.S."/>
            <person name="Martin F."/>
            <person name="Nordberg H.P."/>
            <person name="Cantor M.N."/>
            <person name="Hua S.X."/>
        </authorList>
    </citation>
    <scope>NUCLEOTIDE SEQUENCE [LARGE SCALE GENOMIC DNA]</scope>
    <source>
        <strain evidence="6 7">Foug A</strain>
    </source>
</reference>
<dbReference type="STRING" id="1036808.A0A0C3D6N1"/>
<dbReference type="AlphaFoldDB" id="A0A0C3D6N1"/>
<evidence type="ECO:0000256" key="1">
    <source>
        <dbReference type="ARBA" id="ARBA00004123"/>
    </source>
</evidence>
<keyword evidence="3" id="KW-0862">Zinc</keyword>
<dbReference type="GO" id="GO:0008270">
    <property type="term" value="F:zinc ion binding"/>
    <property type="evidence" value="ECO:0007669"/>
    <property type="project" value="UniProtKB-KW"/>
</dbReference>
<dbReference type="OrthoDB" id="20729at2759"/>
<evidence type="ECO:0000256" key="4">
    <source>
        <dbReference type="SAM" id="MobiDB-lite"/>
    </source>
</evidence>
<dbReference type="PANTHER" id="PTHR46527">
    <property type="entry name" value="NUCLEOPORIN-LIKE PROTEIN 2"/>
    <property type="match status" value="1"/>
</dbReference>
<dbReference type="InterPro" id="IPR000571">
    <property type="entry name" value="Znf_CCCH"/>
</dbReference>
<evidence type="ECO:0000256" key="3">
    <source>
        <dbReference type="PROSITE-ProRule" id="PRU00723"/>
    </source>
</evidence>
<dbReference type="FunCoup" id="A0A0C3D6N1">
    <property type="interactions" value="43"/>
</dbReference>
<comment type="subcellular location">
    <subcellularLocation>
        <location evidence="1">Nucleus</location>
    </subcellularLocation>
</comment>
<keyword evidence="2" id="KW-0539">Nucleus</keyword>
<gene>
    <name evidence="6" type="ORF">SCLCIDRAFT_586976</name>
</gene>
<keyword evidence="7" id="KW-1185">Reference proteome</keyword>
<feature type="compositionally biased region" description="Polar residues" evidence="4">
    <location>
        <begin position="221"/>
        <end position="289"/>
    </location>
</feature>
<dbReference type="GO" id="GO:0005634">
    <property type="term" value="C:nucleus"/>
    <property type="evidence" value="ECO:0007669"/>
    <property type="project" value="UniProtKB-SubCell"/>
</dbReference>
<accession>A0A0C3D6N1</accession>
<dbReference type="InterPro" id="IPR051767">
    <property type="entry name" value="Nucleoporin_NUP42"/>
</dbReference>
<sequence>MAICQYFLRGVCKFGNDCKNEHPQEFQRRQFGNQSWTANSSKALLFTTESLTNDITLSKEKPLWPLSSYGAAKHEKVLVGGLDESPEELRVKAVTAVKDGTINDYMKYEAEKIAAADQIYTNARNNITQFHDQAIKLNTGISSSVFGSAIGGSVFGSSSNTSSATANPNPTAFGGTATFGSTSGQPAFGQSGFSTVTTSSGGFGQGTSAFGAAHPVSVFGQPTQMPSTFAQPQTTSAIGQTSVFGQQSQPTSAFGQSSQATTGFGQPSNPTSAFGQAPPTTSPFGQSSLIKPASSPFGSTSVFGNTGSGGFSAFASQPSGFSAAASTGVPSAAASGLVFGQPTFSAAAPAQLAQAQSAFPSVIQPTFGPSLAPASTLAASSPMSAFPTGSPFGGTAKPSTGPDFALAKSRVRPKLDGDRFTSLLPPNYSDILPADVKAAFVSEKFEWGKIPEWIPPKEVRY</sequence>
<keyword evidence="3" id="KW-0479">Metal-binding</keyword>